<proteinExistence type="inferred from homology"/>
<evidence type="ECO:0000259" key="8">
    <source>
        <dbReference type="Pfam" id="PF01425"/>
    </source>
</evidence>
<evidence type="ECO:0000256" key="6">
    <source>
        <dbReference type="ARBA" id="ARBA00022917"/>
    </source>
</evidence>
<dbReference type="AlphaFoldDB" id="A0A0F9U5F3"/>
<dbReference type="EMBL" id="LAZR01001198">
    <property type="protein sequence ID" value="KKN48878.1"/>
    <property type="molecule type" value="Genomic_DNA"/>
</dbReference>
<dbReference type="GO" id="GO:0050567">
    <property type="term" value="F:glutaminyl-tRNA synthase (glutamine-hydrolyzing) activity"/>
    <property type="evidence" value="ECO:0007669"/>
    <property type="project" value="UniProtKB-EC"/>
</dbReference>
<comment type="similarity">
    <text evidence="1">Belongs to the amidase family. GatA subfamily.</text>
</comment>
<evidence type="ECO:0000313" key="9">
    <source>
        <dbReference type="EMBL" id="KKN48878.1"/>
    </source>
</evidence>
<evidence type="ECO:0000256" key="4">
    <source>
        <dbReference type="ARBA" id="ARBA00022741"/>
    </source>
</evidence>
<dbReference type="InterPro" id="IPR036928">
    <property type="entry name" value="AS_sf"/>
</dbReference>
<keyword evidence="4" id="KW-0547">Nucleotide-binding</keyword>
<dbReference type="InterPro" id="IPR020556">
    <property type="entry name" value="Amidase_CS"/>
</dbReference>
<dbReference type="PANTHER" id="PTHR11895:SF151">
    <property type="entry name" value="GLUTAMYL-TRNA(GLN) AMIDOTRANSFERASE SUBUNIT A"/>
    <property type="match status" value="1"/>
</dbReference>
<dbReference type="NCBIfam" id="TIGR00132">
    <property type="entry name" value="gatA"/>
    <property type="match status" value="1"/>
</dbReference>
<dbReference type="Pfam" id="PF01425">
    <property type="entry name" value="Amidase"/>
    <property type="match status" value="1"/>
</dbReference>
<dbReference type="SUPFAM" id="SSF75304">
    <property type="entry name" value="Amidase signature (AS) enzymes"/>
    <property type="match status" value="1"/>
</dbReference>
<evidence type="ECO:0000256" key="5">
    <source>
        <dbReference type="ARBA" id="ARBA00022840"/>
    </source>
</evidence>
<dbReference type="Gene3D" id="3.90.1300.10">
    <property type="entry name" value="Amidase signature (AS) domain"/>
    <property type="match status" value="1"/>
</dbReference>
<dbReference type="GO" id="GO:0006412">
    <property type="term" value="P:translation"/>
    <property type="evidence" value="ECO:0007669"/>
    <property type="project" value="UniProtKB-KW"/>
</dbReference>
<dbReference type="EC" id="6.3.5.7" evidence="2"/>
<dbReference type="GO" id="GO:0030956">
    <property type="term" value="C:glutamyl-tRNA(Gln) amidotransferase complex"/>
    <property type="evidence" value="ECO:0007669"/>
    <property type="project" value="InterPro"/>
</dbReference>
<reference evidence="9" key="1">
    <citation type="journal article" date="2015" name="Nature">
        <title>Complex archaea that bridge the gap between prokaryotes and eukaryotes.</title>
        <authorList>
            <person name="Spang A."/>
            <person name="Saw J.H."/>
            <person name="Jorgensen S.L."/>
            <person name="Zaremba-Niedzwiedzka K."/>
            <person name="Martijn J."/>
            <person name="Lind A.E."/>
            <person name="van Eijk R."/>
            <person name="Schleper C."/>
            <person name="Guy L."/>
            <person name="Ettema T.J."/>
        </authorList>
    </citation>
    <scope>NUCLEOTIDE SEQUENCE</scope>
</reference>
<dbReference type="PANTHER" id="PTHR11895">
    <property type="entry name" value="TRANSAMIDASE"/>
    <property type="match status" value="1"/>
</dbReference>
<dbReference type="InterPro" id="IPR004412">
    <property type="entry name" value="GatA"/>
</dbReference>
<dbReference type="HAMAP" id="MF_00120">
    <property type="entry name" value="GatA"/>
    <property type="match status" value="1"/>
</dbReference>
<dbReference type="GO" id="GO:0005739">
    <property type="term" value="C:mitochondrion"/>
    <property type="evidence" value="ECO:0007669"/>
    <property type="project" value="UniProtKB-ARBA"/>
</dbReference>
<keyword evidence="3" id="KW-0436">Ligase</keyword>
<dbReference type="InterPro" id="IPR000120">
    <property type="entry name" value="Amidase"/>
</dbReference>
<dbReference type="InterPro" id="IPR023631">
    <property type="entry name" value="Amidase_dom"/>
</dbReference>
<sequence>MELYNYMGYELIEKIKNKEITIQDVIQTSFDRIKATDNLIHSFISQSKDTALKKAKKYDDTMQKGKLLGRLYGLPLANKDLICIKEFPTTCCSKILRGYHPPYNAFVIERLIEQEGAIHIGNTNMDEFAMGGSTETSSYGPTYNPWDLTRVSGGSSGGSAASIASGQAIFSLGSDTGGSIRCPASFCGVVGLKPTYGRVSRYGLVAFANSLDQIGPITKCVHDSALMLEIISGKDPLDSTSVDIKVDKYTEEIKKPIEKKIIGIPKEFFSENIDNEVKSSVKKAIKKLESLGVNTVDVTIPHLEYTVATYYLLCMSEASSNLARYDGLRYGIMNDDLSGDVFDVFARTRSEGFGPEVRRRIFLGTYVLSAGYYDMFYIKALKVRSLIKNDFDDAFKKCDSIVCPTMPLTAYKVGELIDDPLQMYIADILTCPVNLVGIPALTIPCGFDNNNLPIGFQIIGDYFDEKGILNIGYQLEQELNIYRKIAPVIKGGK</sequence>
<evidence type="ECO:0000256" key="7">
    <source>
        <dbReference type="ARBA" id="ARBA00047407"/>
    </source>
</evidence>
<comment type="caution">
    <text evidence="9">The sequence shown here is derived from an EMBL/GenBank/DDBJ whole genome shotgun (WGS) entry which is preliminary data.</text>
</comment>
<organism evidence="9">
    <name type="scientific">marine sediment metagenome</name>
    <dbReference type="NCBI Taxonomy" id="412755"/>
    <lineage>
        <taxon>unclassified sequences</taxon>
        <taxon>metagenomes</taxon>
        <taxon>ecological metagenomes</taxon>
    </lineage>
</organism>
<name>A0A0F9U5F3_9ZZZZ</name>
<feature type="domain" description="Amidase" evidence="8">
    <location>
        <begin position="24"/>
        <end position="469"/>
    </location>
</feature>
<comment type="catalytic activity">
    <reaction evidence="7">
        <text>L-glutamyl-tRNA(Gln) + L-glutamine + ATP + H2O = L-glutaminyl-tRNA(Gln) + L-glutamate + ADP + phosphate + H(+)</text>
        <dbReference type="Rhea" id="RHEA:17521"/>
        <dbReference type="Rhea" id="RHEA-COMP:9681"/>
        <dbReference type="Rhea" id="RHEA-COMP:9684"/>
        <dbReference type="ChEBI" id="CHEBI:15377"/>
        <dbReference type="ChEBI" id="CHEBI:15378"/>
        <dbReference type="ChEBI" id="CHEBI:29985"/>
        <dbReference type="ChEBI" id="CHEBI:30616"/>
        <dbReference type="ChEBI" id="CHEBI:43474"/>
        <dbReference type="ChEBI" id="CHEBI:58359"/>
        <dbReference type="ChEBI" id="CHEBI:78520"/>
        <dbReference type="ChEBI" id="CHEBI:78521"/>
        <dbReference type="ChEBI" id="CHEBI:456216"/>
        <dbReference type="EC" id="6.3.5.7"/>
    </reaction>
</comment>
<evidence type="ECO:0000256" key="1">
    <source>
        <dbReference type="ARBA" id="ARBA00008069"/>
    </source>
</evidence>
<keyword evidence="5" id="KW-0067">ATP-binding</keyword>
<keyword evidence="6" id="KW-0648">Protein biosynthesis</keyword>
<evidence type="ECO:0000256" key="2">
    <source>
        <dbReference type="ARBA" id="ARBA00012739"/>
    </source>
</evidence>
<dbReference type="PROSITE" id="PS00571">
    <property type="entry name" value="AMIDASES"/>
    <property type="match status" value="1"/>
</dbReference>
<evidence type="ECO:0000256" key="3">
    <source>
        <dbReference type="ARBA" id="ARBA00022598"/>
    </source>
</evidence>
<gene>
    <name evidence="9" type="ORF">LCGC14_0648510</name>
</gene>
<accession>A0A0F9U5F3</accession>
<dbReference type="GO" id="GO:0005524">
    <property type="term" value="F:ATP binding"/>
    <property type="evidence" value="ECO:0007669"/>
    <property type="project" value="UniProtKB-KW"/>
</dbReference>
<protein>
    <recommendedName>
        <fullName evidence="2">glutaminyl-tRNA synthase (glutamine-hydrolyzing)</fullName>
        <ecNumber evidence="2">6.3.5.7</ecNumber>
    </recommendedName>
</protein>